<keyword evidence="1 2" id="KW-0193">Cuticle</keyword>
<sequence length="602" mass="60104">MSEKKSVIASLFVLTLILEVCSATWSTTPGPYYQRFNDGSYNYGYSAGGGFSARQSGTAANEVSGQFSQLLPDGKLVNVRYNAGVGGFRPQVGGGVSTTARPYGFSYNTGDAFHQAAADQSGNVRGNYWYRDPTGGRHDLRYRAGPGIGFVPTGGSLAVPNGLGRRSPFGGTTPRWNDPSVNAFGDDRLSYADPEASSVGGIHDPNGANSRSPAPTAGTIHHGDGPATDDRSYNFGYRTPDSVRQEGSDGRGNVHGSYAFRNGGGNHDLAYIAGPGIGFQPTGGTLARPNGLGYGGNAYGNDGGRVGSGVTRPTLGLSGGITNAGVNGHSGLGHNGVGHLDPSYNGDGLGNVGASGTGGLGSGASRGGGTPGLTGTGLGARGGAINGDVASGLGSSGGFGRGLVSAGTNVGVGSGDRTLASGLARRVGDSSTGTGLGQRSTTGGGHTGVNGHNLANLNAARGFGGQGYGAGGLTGGSSDGINRSGANGHYHPDSSLIGNGRGQSAIASGISANAGLAGSAGGHRGLGGSRREGIDYDGANANFGTGSDRLVVQVLSEVVAVEAVVSTEVDILQGYPLIHSNLRDLDFRVVDLAVLRVLAEQL</sequence>
<dbReference type="VEuPathDB" id="VectorBase:CPIJ017522"/>
<dbReference type="InParanoid" id="B0XDY2"/>
<feature type="signal peptide" evidence="4">
    <location>
        <begin position="1"/>
        <end position="23"/>
    </location>
</feature>
<dbReference type="EMBL" id="DS232790">
    <property type="protein sequence ID" value="EDS45689.1"/>
    <property type="molecule type" value="Genomic_DNA"/>
</dbReference>
<dbReference type="eggNOG" id="ENOG502S9K0">
    <property type="taxonomic scope" value="Eukaryota"/>
</dbReference>
<evidence type="ECO:0000313" key="5">
    <source>
        <dbReference type="EMBL" id="EDS45689.1"/>
    </source>
</evidence>
<dbReference type="AlphaFoldDB" id="B0XDY2"/>
<keyword evidence="4" id="KW-0732">Signal</keyword>
<dbReference type="OrthoDB" id="6436213at2759"/>
<feature type="compositionally biased region" description="Basic and acidic residues" evidence="3">
    <location>
        <begin position="221"/>
        <end position="232"/>
    </location>
</feature>
<evidence type="ECO:0000256" key="1">
    <source>
        <dbReference type="ARBA" id="ARBA00022460"/>
    </source>
</evidence>
<proteinExistence type="predicted"/>
<dbReference type="GO" id="GO:0008010">
    <property type="term" value="F:structural constituent of chitin-based larval cuticle"/>
    <property type="evidence" value="ECO:0007669"/>
    <property type="project" value="TreeGrafter"/>
</dbReference>
<dbReference type="OMA" id="QGAHYHA"/>
<feature type="chain" id="PRO_5014567310" evidence="4">
    <location>
        <begin position="24"/>
        <end position="602"/>
    </location>
</feature>
<dbReference type="PROSITE" id="PS51155">
    <property type="entry name" value="CHIT_BIND_RR_2"/>
    <property type="match status" value="3"/>
</dbReference>
<feature type="compositionally biased region" description="Polar residues" evidence="3">
    <location>
        <begin position="429"/>
        <end position="440"/>
    </location>
</feature>
<dbReference type="KEGG" id="cqu:CpipJ_CPIJ017522"/>
<dbReference type="InterPro" id="IPR031311">
    <property type="entry name" value="CHIT_BIND_RR_consensus"/>
</dbReference>
<dbReference type="InterPro" id="IPR000618">
    <property type="entry name" value="Insect_cuticle"/>
</dbReference>
<dbReference type="Proteomes" id="UP000002320">
    <property type="component" value="Unassembled WGS sequence"/>
</dbReference>
<name>B0XDY2_CULQU</name>
<dbReference type="PROSITE" id="PS00233">
    <property type="entry name" value="CHIT_BIND_RR_1"/>
    <property type="match status" value="1"/>
</dbReference>
<reference evidence="6" key="2">
    <citation type="submission" date="2020-05" db="UniProtKB">
        <authorList>
            <consortium name="EnsemblMetazoa"/>
        </authorList>
    </citation>
    <scope>IDENTIFICATION</scope>
    <source>
        <strain evidence="6">JHB</strain>
    </source>
</reference>
<keyword evidence="7" id="KW-1185">Reference proteome</keyword>
<evidence type="ECO:0000313" key="7">
    <source>
        <dbReference type="Proteomes" id="UP000002320"/>
    </source>
</evidence>
<evidence type="ECO:0000256" key="2">
    <source>
        <dbReference type="PROSITE-ProRule" id="PRU00497"/>
    </source>
</evidence>
<gene>
    <name evidence="6" type="primary">6051412</name>
    <name evidence="5" type="ORF">CpipJ_CPIJ017522</name>
</gene>
<dbReference type="EnsemblMetazoa" id="CPIJ017522-RA">
    <property type="protein sequence ID" value="CPIJ017522-PA"/>
    <property type="gene ID" value="CPIJ017522"/>
</dbReference>
<dbReference type="InterPro" id="IPR050468">
    <property type="entry name" value="Cuticle_Struct_Prot"/>
</dbReference>
<accession>B0XDY2</accession>
<evidence type="ECO:0000256" key="3">
    <source>
        <dbReference type="SAM" id="MobiDB-lite"/>
    </source>
</evidence>
<evidence type="ECO:0000256" key="4">
    <source>
        <dbReference type="SAM" id="SignalP"/>
    </source>
</evidence>
<feature type="region of interest" description="Disordered" evidence="3">
    <location>
        <begin position="190"/>
        <end position="259"/>
    </location>
</feature>
<dbReference type="HOGENOM" id="CLU_453621_0_0_1"/>
<dbReference type="GO" id="GO:0062129">
    <property type="term" value="C:chitin-based extracellular matrix"/>
    <property type="evidence" value="ECO:0007669"/>
    <property type="project" value="TreeGrafter"/>
</dbReference>
<dbReference type="PANTHER" id="PTHR10380">
    <property type="entry name" value="CUTICLE PROTEIN"/>
    <property type="match status" value="1"/>
</dbReference>
<reference evidence="5" key="1">
    <citation type="submission" date="2007-03" db="EMBL/GenBank/DDBJ databases">
        <title>Annotation of Culex pipiens quinquefasciatus.</title>
        <authorList>
            <consortium name="The Broad Institute Genome Sequencing Platform"/>
            <person name="Atkinson P.W."/>
            <person name="Hemingway J."/>
            <person name="Christensen B.M."/>
            <person name="Higgs S."/>
            <person name="Kodira C."/>
            <person name="Hannick L."/>
            <person name="Megy K."/>
            <person name="O'Leary S."/>
            <person name="Pearson M."/>
            <person name="Haas B.J."/>
            <person name="Mauceli E."/>
            <person name="Wortman J.R."/>
            <person name="Lee N.H."/>
            <person name="Guigo R."/>
            <person name="Stanke M."/>
            <person name="Alvarado L."/>
            <person name="Amedeo P."/>
            <person name="Antoine C.H."/>
            <person name="Arensburger P."/>
            <person name="Bidwell S.L."/>
            <person name="Crawford M."/>
            <person name="Camaro F."/>
            <person name="Devon K."/>
            <person name="Engels R."/>
            <person name="Hammond M."/>
            <person name="Howarth C."/>
            <person name="Koehrsen M."/>
            <person name="Lawson D."/>
            <person name="Montgomery P."/>
            <person name="Nene V."/>
            <person name="Nusbaum C."/>
            <person name="Puiu D."/>
            <person name="Romero-Severson J."/>
            <person name="Severson D.W."/>
            <person name="Shumway M."/>
            <person name="Sisk P."/>
            <person name="Stolte C."/>
            <person name="Zeng Q."/>
            <person name="Eisenstadt E."/>
            <person name="Fraser-Liggett C."/>
            <person name="Strausberg R."/>
            <person name="Galagan J."/>
            <person name="Birren B."/>
            <person name="Collins F.H."/>
        </authorList>
    </citation>
    <scope>NUCLEOTIDE SEQUENCE [LARGE SCALE GENOMIC DNA]</scope>
    <source>
        <strain evidence="5">JHB</strain>
    </source>
</reference>
<feature type="region of interest" description="Disordered" evidence="3">
    <location>
        <begin position="424"/>
        <end position="450"/>
    </location>
</feature>
<protein>
    <submittedName>
        <fullName evidence="5 6">Uncharacterized protein</fullName>
    </submittedName>
</protein>
<dbReference type="VEuPathDB" id="VectorBase:CQUJHB006064"/>
<evidence type="ECO:0000313" key="6">
    <source>
        <dbReference type="EnsemblMetazoa" id="CPIJ017522-PA"/>
    </source>
</evidence>
<organism>
    <name type="scientific">Culex quinquefasciatus</name>
    <name type="common">Southern house mosquito</name>
    <name type="synonym">Culex pungens</name>
    <dbReference type="NCBI Taxonomy" id="7176"/>
    <lineage>
        <taxon>Eukaryota</taxon>
        <taxon>Metazoa</taxon>
        <taxon>Ecdysozoa</taxon>
        <taxon>Arthropoda</taxon>
        <taxon>Hexapoda</taxon>
        <taxon>Insecta</taxon>
        <taxon>Pterygota</taxon>
        <taxon>Neoptera</taxon>
        <taxon>Endopterygota</taxon>
        <taxon>Diptera</taxon>
        <taxon>Nematocera</taxon>
        <taxon>Culicoidea</taxon>
        <taxon>Culicidae</taxon>
        <taxon>Culicinae</taxon>
        <taxon>Culicini</taxon>
        <taxon>Culex</taxon>
        <taxon>Culex</taxon>
    </lineage>
</organism>
<dbReference type="Pfam" id="PF00379">
    <property type="entry name" value="Chitin_bind_4"/>
    <property type="match status" value="3"/>
</dbReference>